<accession>A0ACB8EAV2</accession>
<reference evidence="1" key="1">
    <citation type="submission" date="2021-08" db="EMBL/GenBank/DDBJ databases">
        <title>The first chromosome-level gecko genome reveals the dynamic sex chromosomes of Neotropical dwarf geckos (Sphaerodactylidae: Sphaerodactylus).</title>
        <authorList>
            <person name="Pinto B.J."/>
            <person name="Keating S.E."/>
            <person name="Gamble T."/>
        </authorList>
    </citation>
    <scope>NUCLEOTIDE SEQUENCE</scope>
    <source>
        <strain evidence="1">TG3544</strain>
    </source>
</reference>
<keyword evidence="2" id="KW-1185">Reference proteome</keyword>
<organism evidence="1 2">
    <name type="scientific">Sphaerodactylus townsendi</name>
    <dbReference type="NCBI Taxonomy" id="933632"/>
    <lineage>
        <taxon>Eukaryota</taxon>
        <taxon>Metazoa</taxon>
        <taxon>Chordata</taxon>
        <taxon>Craniata</taxon>
        <taxon>Vertebrata</taxon>
        <taxon>Euteleostomi</taxon>
        <taxon>Lepidosauria</taxon>
        <taxon>Squamata</taxon>
        <taxon>Bifurcata</taxon>
        <taxon>Gekkota</taxon>
        <taxon>Sphaerodactylidae</taxon>
        <taxon>Sphaerodactylus</taxon>
    </lineage>
</organism>
<proteinExistence type="predicted"/>
<gene>
    <name evidence="1" type="ORF">K3G42_011678</name>
</gene>
<evidence type="ECO:0000313" key="1">
    <source>
        <dbReference type="EMBL" id="KAH7989618.1"/>
    </source>
</evidence>
<sequence length="280" mass="30626">MTRRSKKAVDYSQFGDGDDSDDEDFTSIAAPSHKKSKRETKKKKEPQNKLPKEEVQLQKRAPNKRVALDDKLYHRDLEVALALAVNEPALGTCKVKDSQEQVLHESANRRDGTVKDSQQRTAASQQKPLSESQGSGSSAHSYEPEAISTEESKANSSFSEDSDDEFLEKATKENGKRGKMLSAQSEQAKTTSKLKTSSVVQAKPQPTLKRDPRSSEPMGKPLKTSSPTAPKRPSWKPPAASGRSNNPLGGVLVKSPTQSLRLGLSRLARVKPLHPSVTSI</sequence>
<protein>
    <submittedName>
        <fullName evidence="1">Uncharacterized protein</fullName>
    </submittedName>
</protein>
<dbReference type="Proteomes" id="UP000827872">
    <property type="component" value="Linkage Group LG14"/>
</dbReference>
<evidence type="ECO:0000313" key="2">
    <source>
        <dbReference type="Proteomes" id="UP000827872"/>
    </source>
</evidence>
<name>A0ACB8EAV2_9SAUR</name>
<comment type="caution">
    <text evidence="1">The sequence shown here is derived from an EMBL/GenBank/DDBJ whole genome shotgun (WGS) entry which is preliminary data.</text>
</comment>
<dbReference type="EMBL" id="CM037627">
    <property type="protein sequence ID" value="KAH7989618.1"/>
    <property type="molecule type" value="Genomic_DNA"/>
</dbReference>